<comment type="caution">
    <text evidence="1">The sequence shown here is derived from an EMBL/GenBank/DDBJ whole genome shotgun (WGS) entry which is preliminary data.</text>
</comment>
<dbReference type="Proteomes" id="UP000195139">
    <property type="component" value="Unassembled WGS sequence"/>
</dbReference>
<evidence type="ECO:0000313" key="2">
    <source>
        <dbReference type="Proteomes" id="UP000195139"/>
    </source>
</evidence>
<evidence type="ECO:0000313" key="1">
    <source>
        <dbReference type="EMBL" id="MEI5994716.1"/>
    </source>
</evidence>
<protein>
    <recommendedName>
        <fullName evidence="3">5-bromo-4-chloroindolyl phosphate hydrolysis protein</fullName>
    </recommendedName>
</protein>
<name>A0ABU8IGU5_9ENTE</name>
<accession>A0ABU8IGU5</accession>
<proteinExistence type="predicted"/>
<dbReference type="InterPro" id="IPR018770">
    <property type="entry name" value="ChloroindolylP_hydrolase"/>
</dbReference>
<dbReference type="Pfam" id="PF10112">
    <property type="entry name" value="Halogen_Hydrol"/>
    <property type="match status" value="1"/>
</dbReference>
<organism evidence="1 2">
    <name type="scientific">Candidatus Enterococcus mansonii</name>
    <dbReference type="NCBI Taxonomy" id="1834181"/>
    <lineage>
        <taxon>Bacteria</taxon>
        <taxon>Bacillati</taxon>
        <taxon>Bacillota</taxon>
        <taxon>Bacilli</taxon>
        <taxon>Lactobacillales</taxon>
        <taxon>Enterococcaceae</taxon>
        <taxon>Enterococcus</taxon>
    </lineage>
</organism>
<reference evidence="1" key="1">
    <citation type="submission" date="2018-07" db="EMBL/GenBank/DDBJ databases">
        <title>The Genome Sequence of Enterococcus sp. DIV0659b.</title>
        <authorList>
            <consortium name="The Broad Institute Genomics Platform"/>
            <consortium name="The Broad Institute Genomic Center for Infectious Diseases"/>
            <person name="Earl A."/>
            <person name="Manson A."/>
            <person name="Schwartman J."/>
            <person name="Gilmore M."/>
            <person name="Abouelleil A."/>
            <person name="Cao P."/>
            <person name="Chapman S."/>
            <person name="Cusick C."/>
            <person name="Shea T."/>
            <person name="Young S."/>
            <person name="Neafsey D."/>
            <person name="Nusbaum C."/>
            <person name="Birren B."/>
        </authorList>
    </citation>
    <scope>NUCLEOTIDE SEQUENCE [LARGE SCALE GENOMIC DNA]</scope>
    <source>
        <strain evidence="1">4G2_DIV0659</strain>
    </source>
</reference>
<dbReference type="EMBL" id="NGLE02000001">
    <property type="protein sequence ID" value="MEI5994716.1"/>
    <property type="molecule type" value="Genomic_DNA"/>
</dbReference>
<keyword evidence="2" id="KW-1185">Reference proteome</keyword>
<dbReference type="RefSeq" id="WP_336577145.1">
    <property type="nucleotide sequence ID" value="NZ_NGLE02000001.1"/>
</dbReference>
<evidence type="ECO:0008006" key="3">
    <source>
        <dbReference type="Google" id="ProtNLM"/>
    </source>
</evidence>
<sequence>MKIIGLLVLLVFLKGIEYFRRLYTYKKRIKTYQKNNQLTSDELQLFKETMFIAKKQIIRLELMTSKSTILMKIEKKEKGLHSSKLLFDQLMKHPKEMTELEQFLYTKLPSIVQATEKFIQIQDAELSTTEIKKSKTMIIETISSISASITDEYEEIIQEDSEDIYLTKKLIEGK</sequence>
<gene>
    <name evidence="1" type="ORF">A5880_002302</name>
</gene>